<dbReference type="Pfam" id="PF10437">
    <property type="entry name" value="Lip_prot_lig_C"/>
    <property type="match status" value="1"/>
</dbReference>
<dbReference type="Gene3D" id="3.30.930.10">
    <property type="entry name" value="Bira Bifunctional Protein, Domain 2"/>
    <property type="match status" value="1"/>
</dbReference>
<dbReference type="InterPro" id="IPR019491">
    <property type="entry name" value="Lipoate_protein_ligase_C"/>
</dbReference>
<evidence type="ECO:0000256" key="3">
    <source>
        <dbReference type="ARBA" id="ARBA00012367"/>
    </source>
</evidence>
<dbReference type="UniPathway" id="UPA00537">
    <property type="reaction ID" value="UER00594"/>
</dbReference>
<proteinExistence type="predicted"/>
<keyword evidence="6" id="KW-0067">ATP-binding</keyword>
<evidence type="ECO:0000256" key="6">
    <source>
        <dbReference type="ARBA" id="ARBA00022840"/>
    </source>
</evidence>
<dbReference type="InterPro" id="IPR004562">
    <property type="entry name" value="LipoylTrfase_LipoateP_Ligase"/>
</dbReference>
<dbReference type="CDD" id="cd16443">
    <property type="entry name" value="LplA"/>
    <property type="match status" value="1"/>
</dbReference>
<reference evidence="9 10" key="1">
    <citation type="submission" date="2019-01" db="EMBL/GenBank/DDBJ databases">
        <authorList>
            <consortium name="Pathogen Informatics"/>
        </authorList>
    </citation>
    <scope>NUCLEOTIDE SEQUENCE [LARGE SCALE GENOMIC DNA]</scope>
    <source>
        <strain evidence="9 10">NCTC10168</strain>
    </source>
</reference>
<comment type="catalytic activity">
    <reaction evidence="7">
        <text>L-lysyl-[lipoyl-carrier protein] + (R)-lipoate + ATP = N(6)-[(R)-lipoyl]-L-lysyl-[lipoyl-carrier protein] + AMP + diphosphate + H(+)</text>
        <dbReference type="Rhea" id="RHEA:49288"/>
        <dbReference type="Rhea" id="RHEA-COMP:10500"/>
        <dbReference type="Rhea" id="RHEA-COMP:10502"/>
        <dbReference type="ChEBI" id="CHEBI:15378"/>
        <dbReference type="ChEBI" id="CHEBI:29969"/>
        <dbReference type="ChEBI" id="CHEBI:30616"/>
        <dbReference type="ChEBI" id="CHEBI:33019"/>
        <dbReference type="ChEBI" id="CHEBI:83088"/>
        <dbReference type="ChEBI" id="CHEBI:83099"/>
        <dbReference type="ChEBI" id="CHEBI:456215"/>
        <dbReference type="EC" id="6.3.1.20"/>
    </reaction>
</comment>
<dbReference type="EC" id="6.3.1.20" evidence="3"/>
<dbReference type="AlphaFoldDB" id="A0A449B4X9"/>
<evidence type="ECO:0000313" key="9">
    <source>
        <dbReference type="EMBL" id="VEU75626.1"/>
    </source>
</evidence>
<dbReference type="KEGG" id="mmau:NCTC10168_00553"/>
<organism evidence="9 10">
    <name type="scientific">Mycoplasmopsis maculosa</name>
    <dbReference type="NCBI Taxonomy" id="114885"/>
    <lineage>
        <taxon>Bacteria</taxon>
        <taxon>Bacillati</taxon>
        <taxon>Mycoplasmatota</taxon>
        <taxon>Mycoplasmoidales</taxon>
        <taxon>Metamycoplasmataceae</taxon>
        <taxon>Mycoplasmopsis</taxon>
    </lineage>
</organism>
<gene>
    <name evidence="9" type="primary">lplA</name>
    <name evidence="9" type="ORF">NCTC10168_00553</name>
</gene>
<accession>A0A449B4X9</accession>
<dbReference type="InterPro" id="IPR004143">
    <property type="entry name" value="BPL_LPL_catalytic"/>
</dbReference>
<dbReference type="PANTHER" id="PTHR12561">
    <property type="entry name" value="LIPOATE-PROTEIN LIGASE"/>
    <property type="match status" value="1"/>
</dbReference>
<dbReference type="GO" id="GO:0009249">
    <property type="term" value="P:protein lipoylation"/>
    <property type="evidence" value="ECO:0007669"/>
    <property type="project" value="InterPro"/>
</dbReference>
<evidence type="ECO:0000256" key="5">
    <source>
        <dbReference type="ARBA" id="ARBA00022741"/>
    </source>
</evidence>
<dbReference type="Proteomes" id="UP000290243">
    <property type="component" value="Chromosome"/>
</dbReference>
<dbReference type="InterPro" id="IPR045864">
    <property type="entry name" value="aa-tRNA-synth_II/BPL/LPL"/>
</dbReference>
<dbReference type="GO" id="GO:0016979">
    <property type="term" value="F:lipoate-protein ligase activity"/>
    <property type="evidence" value="ECO:0007669"/>
    <property type="project" value="UniProtKB-EC"/>
</dbReference>
<evidence type="ECO:0000313" key="10">
    <source>
        <dbReference type="Proteomes" id="UP000290243"/>
    </source>
</evidence>
<dbReference type="PROSITE" id="PS51733">
    <property type="entry name" value="BPL_LPL_CATALYTIC"/>
    <property type="match status" value="1"/>
</dbReference>
<dbReference type="EMBL" id="LR215037">
    <property type="protein sequence ID" value="VEU75626.1"/>
    <property type="molecule type" value="Genomic_DNA"/>
</dbReference>
<dbReference type="RefSeq" id="WP_129646890.1">
    <property type="nucleotide sequence ID" value="NZ_LR215037.1"/>
</dbReference>
<dbReference type="Pfam" id="PF21948">
    <property type="entry name" value="LplA-B_cat"/>
    <property type="match status" value="1"/>
</dbReference>
<dbReference type="NCBIfam" id="TIGR00545">
    <property type="entry name" value="lipoyltrans"/>
    <property type="match status" value="1"/>
</dbReference>
<keyword evidence="4 9" id="KW-0436">Ligase</keyword>
<dbReference type="PANTHER" id="PTHR12561:SF3">
    <property type="entry name" value="LIPOYLTRANSFERASE 1, MITOCHONDRIAL"/>
    <property type="match status" value="1"/>
</dbReference>
<dbReference type="OrthoDB" id="9788148at2"/>
<comment type="pathway">
    <text evidence="2">Protein modification; protein lipoylation via exogenous pathway; protein N(6)-(lipoyl)lysine from lipoate: step 1/2.</text>
</comment>
<keyword evidence="10" id="KW-1185">Reference proteome</keyword>
<dbReference type="GO" id="GO:0005524">
    <property type="term" value="F:ATP binding"/>
    <property type="evidence" value="ECO:0007669"/>
    <property type="project" value="UniProtKB-KW"/>
</dbReference>
<sequence>MKIFRIKETSPYVTLALENIIMNDPDITGDVLILYQHNNAIIIGNNQNAYEEINREFVADNKIELARRKSGGGAVYHDLGNINFSFISDKSDDNSYQKFLSPIIGFLNSLGLNAEFHGRNDILVNGYKISGNAQYISGNRIVSHGTILFDVDVTKLSNALKPNKIKFESKGIQSVRARVTNIINILPEKMSVEEFINKLIKYFIEKENSELLDIPFSKYDAKLNELKELFKSEKWIFDRAADFNFSNTEKFQGGLLTVKGQIEKGYIKKLYFEGDFLSKKDIREIEPLFENLHLDEFSITMKLDEIELSDYFGTLKRSEIVKLILG</sequence>
<evidence type="ECO:0000259" key="8">
    <source>
        <dbReference type="PROSITE" id="PS51733"/>
    </source>
</evidence>
<name>A0A449B4X9_9BACT</name>
<protein>
    <recommendedName>
        <fullName evidence="3">lipoate--protein ligase</fullName>
        <ecNumber evidence="3">6.3.1.20</ecNumber>
    </recommendedName>
</protein>
<keyword evidence="9" id="KW-0808">Transferase</keyword>
<evidence type="ECO:0000256" key="2">
    <source>
        <dbReference type="ARBA" id="ARBA00005124"/>
    </source>
</evidence>
<keyword evidence="5" id="KW-0547">Nucleotide-binding</keyword>
<evidence type="ECO:0000256" key="4">
    <source>
        <dbReference type="ARBA" id="ARBA00022598"/>
    </source>
</evidence>
<dbReference type="GO" id="GO:0005737">
    <property type="term" value="C:cytoplasm"/>
    <property type="evidence" value="ECO:0007669"/>
    <property type="project" value="TreeGrafter"/>
</dbReference>
<evidence type="ECO:0000256" key="7">
    <source>
        <dbReference type="ARBA" id="ARBA00048037"/>
    </source>
</evidence>
<evidence type="ECO:0000256" key="1">
    <source>
        <dbReference type="ARBA" id="ARBA00005085"/>
    </source>
</evidence>
<comment type="pathway">
    <text evidence="1">Protein modification; protein lipoylation via exogenous pathway; protein N(6)-(lipoyl)lysine from lipoate: step 2/2.</text>
</comment>
<dbReference type="SUPFAM" id="SSF82649">
    <property type="entry name" value="SufE/NifU"/>
    <property type="match status" value="1"/>
</dbReference>
<dbReference type="SUPFAM" id="SSF55681">
    <property type="entry name" value="Class II aaRS and biotin synthetases"/>
    <property type="match status" value="1"/>
</dbReference>
<dbReference type="GO" id="GO:0017118">
    <property type="term" value="F:lipoyltransferase activity"/>
    <property type="evidence" value="ECO:0007669"/>
    <property type="project" value="TreeGrafter"/>
</dbReference>
<keyword evidence="9" id="KW-0548">Nucleotidyltransferase</keyword>
<feature type="domain" description="BPL/LPL catalytic" evidence="8">
    <location>
        <begin position="26"/>
        <end position="211"/>
    </location>
</feature>
<dbReference type="Gene3D" id="3.30.390.50">
    <property type="entry name" value="CO dehydrogenase flavoprotein, C-terminal domain"/>
    <property type="match status" value="1"/>
</dbReference>